<evidence type="ECO:0008006" key="3">
    <source>
        <dbReference type="Google" id="ProtNLM"/>
    </source>
</evidence>
<evidence type="ECO:0000313" key="2">
    <source>
        <dbReference type="Proteomes" id="UP000663935"/>
    </source>
</evidence>
<dbReference type="EMBL" id="CP071795">
    <property type="protein sequence ID" value="QTD39211.1"/>
    <property type="molecule type" value="Genomic_DNA"/>
</dbReference>
<organism evidence="1 2">
    <name type="scientific">Polaribacter batillariae</name>
    <dbReference type="NCBI Taxonomy" id="2808900"/>
    <lineage>
        <taxon>Bacteria</taxon>
        <taxon>Pseudomonadati</taxon>
        <taxon>Bacteroidota</taxon>
        <taxon>Flavobacteriia</taxon>
        <taxon>Flavobacteriales</taxon>
        <taxon>Flavobacteriaceae</taxon>
    </lineage>
</organism>
<dbReference type="SUPFAM" id="SSF52833">
    <property type="entry name" value="Thioredoxin-like"/>
    <property type="match status" value="1"/>
</dbReference>
<dbReference type="Proteomes" id="UP000663935">
    <property type="component" value="Chromosome"/>
</dbReference>
<dbReference type="RefSeq" id="WP_207973319.1">
    <property type="nucleotide sequence ID" value="NZ_CP071795.1"/>
</dbReference>
<name>A0ABX7T1W0_9FLAO</name>
<dbReference type="InterPro" id="IPR036249">
    <property type="entry name" value="Thioredoxin-like_sf"/>
</dbReference>
<accession>A0ABX7T1W0</accession>
<sequence length="164" mass="19718">MKSLEFIVNNTLNKELIIPDSLFEYNPFPKQIIDSNRVNNSQYKIYTHINASCGACINKINIWNKLSREFKRYNTQFFLVLESDDDFELFKYYCQTNEIEKYIYPFFLDKKKDFIRLNPFMVKSDDFKTVLTDKNNKILVMGDPTRSNEMKDIYIKEIVKKRDN</sequence>
<evidence type="ECO:0000313" key="1">
    <source>
        <dbReference type="EMBL" id="QTD39211.1"/>
    </source>
</evidence>
<dbReference type="Gene3D" id="3.40.30.10">
    <property type="entry name" value="Glutaredoxin"/>
    <property type="match status" value="1"/>
</dbReference>
<reference evidence="1 2" key="1">
    <citation type="submission" date="2021-03" db="EMBL/GenBank/DDBJ databases">
        <title>Complete genome of Polaribacter_sp.G4M1.</title>
        <authorList>
            <person name="Jeong S.W."/>
            <person name="Bae J.W."/>
        </authorList>
    </citation>
    <scope>NUCLEOTIDE SEQUENCE [LARGE SCALE GENOMIC DNA]</scope>
    <source>
        <strain evidence="1 2">G4M1</strain>
    </source>
</reference>
<keyword evidence="2" id="KW-1185">Reference proteome</keyword>
<gene>
    <name evidence="1" type="ORF">JL193_08235</name>
</gene>
<proteinExistence type="predicted"/>
<protein>
    <recommendedName>
        <fullName evidence="3">Redoxin domain-containing protein</fullName>
    </recommendedName>
</protein>